<dbReference type="EMBL" id="ML991794">
    <property type="protein sequence ID" value="KAF2235041.1"/>
    <property type="molecule type" value="Genomic_DNA"/>
</dbReference>
<proteinExistence type="predicted"/>
<dbReference type="AlphaFoldDB" id="A0A6A6HB19"/>
<evidence type="ECO:0000313" key="1">
    <source>
        <dbReference type="EMBL" id="KAF2235041.1"/>
    </source>
</evidence>
<dbReference type="OrthoDB" id="10679689at2759"/>
<sequence length="95" mass="9281">MCSGYAGTLPTLSGTALCAYTAITGTIPAPTGTITAPSEEHPFPFTSTLSNGAVIAYASSTNEGAGPLFIGSSSTVKAVVSTLSSGSTLAGHIVN</sequence>
<evidence type="ECO:0000313" key="2">
    <source>
        <dbReference type="Proteomes" id="UP000800092"/>
    </source>
</evidence>
<organism evidence="1 2">
    <name type="scientific">Viridothelium virens</name>
    <name type="common">Speckled blister lichen</name>
    <name type="synonym">Trypethelium virens</name>
    <dbReference type="NCBI Taxonomy" id="1048519"/>
    <lineage>
        <taxon>Eukaryota</taxon>
        <taxon>Fungi</taxon>
        <taxon>Dikarya</taxon>
        <taxon>Ascomycota</taxon>
        <taxon>Pezizomycotina</taxon>
        <taxon>Dothideomycetes</taxon>
        <taxon>Dothideomycetes incertae sedis</taxon>
        <taxon>Trypetheliales</taxon>
        <taxon>Trypetheliaceae</taxon>
        <taxon>Viridothelium</taxon>
    </lineage>
</organism>
<dbReference type="Proteomes" id="UP000800092">
    <property type="component" value="Unassembled WGS sequence"/>
</dbReference>
<keyword evidence="2" id="KW-1185">Reference proteome</keyword>
<reference evidence="1" key="1">
    <citation type="journal article" date="2020" name="Stud. Mycol.">
        <title>101 Dothideomycetes genomes: a test case for predicting lifestyles and emergence of pathogens.</title>
        <authorList>
            <person name="Haridas S."/>
            <person name="Albert R."/>
            <person name="Binder M."/>
            <person name="Bloem J."/>
            <person name="Labutti K."/>
            <person name="Salamov A."/>
            <person name="Andreopoulos B."/>
            <person name="Baker S."/>
            <person name="Barry K."/>
            <person name="Bills G."/>
            <person name="Bluhm B."/>
            <person name="Cannon C."/>
            <person name="Castanera R."/>
            <person name="Culley D."/>
            <person name="Daum C."/>
            <person name="Ezra D."/>
            <person name="Gonzalez J."/>
            <person name="Henrissat B."/>
            <person name="Kuo A."/>
            <person name="Liang C."/>
            <person name="Lipzen A."/>
            <person name="Lutzoni F."/>
            <person name="Magnuson J."/>
            <person name="Mondo S."/>
            <person name="Nolan M."/>
            <person name="Ohm R."/>
            <person name="Pangilinan J."/>
            <person name="Park H.-J."/>
            <person name="Ramirez L."/>
            <person name="Alfaro M."/>
            <person name="Sun H."/>
            <person name="Tritt A."/>
            <person name="Yoshinaga Y."/>
            <person name="Zwiers L.-H."/>
            <person name="Turgeon B."/>
            <person name="Goodwin S."/>
            <person name="Spatafora J."/>
            <person name="Crous P."/>
            <person name="Grigoriev I."/>
        </authorList>
    </citation>
    <scope>NUCLEOTIDE SEQUENCE</scope>
    <source>
        <strain evidence="1">Tuck. ex Michener</strain>
    </source>
</reference>
<gene>
    <name evidence="1" type="ORF">EV356DRAFT_500976</name>
</gene>
<name>A0A6A6HB19_VIRVR</name>
<protein>
    <submittedName>
        <fullName evidence="1">Uncharacterized protein</fullName>
    </submittedName>
</protein>
<accession>A0A6A6HB19</accession>